<dbReference type="WBParaSite" id="SPAL_0000521000.1">
    <property type="protein sequence ID" value="SPAL_0000521000.1"/>
    <property type="gene ID" value="SPAL_0000521000"/>
</dbReference>
<name>A0A0N5BGW0_STREA</name>
<evidence type="ECO:0000313" key="2">
    <source>
        <dbReference type="WBParaSite" id="SPAL_0000521000.1"/>
    </source>
</evidence>
<evidence type="ECO:0000313" key="1">
    <source>
        <dbReference type="Proteomes" id="UP000046392"/>
    </source>
</evidence>
<organism evidence="1 2">
    <name type="scientific">Strongyloides papillosus</name>
    <name type="common">Intestinal threadworm</name>
    <dbReference type="NCBI Taxonomy" id="174720"/>
    <lineage>
        <taxon>Eukaryota</taxon>
        <taxon>Metazoa</taxon>
        <taxon>Ecdysozoa</taxon>
        <taxon>Nematoda</taxon>
        <taxon>Chromadorea</taxon>
        <taxon>Rhabditida</taxon>
        <taxon>Tylenchina</taxon>
        <taxon>Panagrolaimomorpha</taxon>
        <taxon>Strongyloidoidea</taxon>
        <taxon>Strongyloididae</taxon>
        <taxon>Strongyloides</taxon>
    </lineage>
</organism>
<sequence length="95" mass="10593">MDTGANGGVIINLDNDDAEKLIKIAIHHSKLNALTPRERDHHMKLMIVRSFSNKIEKLEDDLVRSCKAIRSFVKQSGGNLINSTSDSLNDDNNSF</sequence>
<dbReference type="AlphaFoldDB" id="A0A0N5BGW0"/>
<protein>
    <submittedName>
        <fullName evidence="2">Uncharacterized protein</fullName>
    </submittedName>
</protein>
<proteinExistence type="predicted"/>
<reference evidence="2" key="1">
    <citation type="submission" date="2017-02" db="UniProtKB">
        <authorList>
            <consortium name="WormBaseParasite"/>
        </authorList>
    </citation>
    <scope>IDENTIFICATION</scope>
</reference>
<dbReference type="Proteomes" id="UP000046392">
    <property type="component" value="Unplaced"/>
</dbReference>
<accession>A0A0N5BGW0</accession>
<keyword evidence="1" id="KW-1185">Reference proteome</keyword>